<evidence type="ECO:0000256" key="1">
    <source>
        <dbReference type="SAM" id="SignalP"/>
    </source>
</evidence>
<keyword evidence="3" id="KW-1185">Reference proteome</keyword>
<name>A0A1M5X9D1_9VIBR</name>
<evidence type="ECO:0000313" key="3">
    <source>
        <dbReference type="Proteomes" id="UP000184608"/>
    </source>
</evidence>
<dbReference type="OrthoDB" id="8746278at2"/>
<sequence>MKAGMYLLSLLILAGVRPAVAGPQVDWSWQVSGRAEQLRPQSLTGAALHQQVQAMDTRLDASFQWDELTGLAAIRSRNIWASDETDADHDLILQELFWQSGTEVAGIPLDISLGKMRLDWGVGYGYRPLNILKPYQRNPVGIQVEEGAGVAMASYFDGLGEWAFLVSDAGWARETTNDYEKNTRQKGFGLRRYALLGDTELQVIAYYDQIRRGLLGASAVTVLNEAWEIHASVVAQHQYKAYRQQSLFAPVTLETAHHAYQLLTGINWADMAGVNLIAEYWYDSRSWHHSQWRQALKRSRQLAQNQATSPLALSYANGLNHENIVQHNLMLHVSLDSAAWSQWQWSRQYLWLSNFEPTFDVLISPSDGGVIATQWLDYTLYDSGQASLMLELAGRFYTGRSGSVYADLPDKRVILLNLKGSF</sequence>
<accession>A0A1M5X9D1</accession>
<proteinExistence type="predicted"/>
<dbReference type="STRING" id="1216006.VA7868_01048"/>
<feature type="signal peptide" evidence="1">
    <location>
        <begin position="1"/>
        <end position="21"/>
    </location>
</feature>
<feature type="chain" id="PRO_5013087526" description="Beta-lactamase" evidence="1">
    <location>
        <begin position="22"/>
        <end position="422"/>
    </location>
</feature>
<keyword evidence="1" id="KW-0732">Signal</keyword>
<organism evidence="2 3">
    <name type="scientific">Vibrio aerogenes CECT 7868</name>
    <dbReference type="NCBI Taxonomy" id="1216006"/>
    <lineage>
        <taxon>Bacteria</taxon>
        <taxon>Pseudomonadati</taxon>
        <taxon>Pseudomonadota</taxon>
        <taxon>Gammaproteobacteria</taxon>
        <taxon>Vibrionales</taxon>
        <taxon>Vibrionaceae</taxon>
        <taxon>Vibrio</taxon>
    </lineage>
</organism>
<reference evidence="2 3" key="1">
    <citation type="submission" date="2016-11" db="EMBL/GenBank/DDBJ databases">
        <authorList>
            <person name="Jaros S."/>
            <person name="Januszkiewicz K."/>
            <person name="Wedrychowicz H."/>
        </authorList>
    </citation>
    <scope>NUCLEOTIDE SEQUENCE [LARGE SCALE GENOMIC DNA]</scope>
    <source>
        <strain evidence="2 3">CECT 7868</strain>
    </source>
</reference>
<protein>
    <recommendedName>
        <fullName evidence="4">Beta-lactamase</fullName>
    </recommendedName>
</protein>
<evidence type="ECO:0000313" key="2">
    <source>
        <dbReference type="EMBL" id="SHH96272.1"/>
    </source>
</evidence>
<dbReference type="RefSeq" id="WP_073602809.1">
    <property type="nucleotide sequence ID" value="NZ_FQXZ01000009.1"/>
</dbReference>
<evidence type="ECO:0008006" key="4">
    <source>
        <dbReference type="Google" id="ProtNLM"/>
    </source>
</evidence>
<gene>
    <name evidence="2" type="ORF">VA7868_01048</name>
</gene>
<dbReference type="EMBL" id="FQXZ01000009">
    <property type="protein sequence ID" value="SHH96272.1"/>
    <property type="molecule type" value="Genomic_DNA"/>
</dbReference>
<dbReference type="Proteomes" id="UP000184608">
    <property type="component" value="Unassembled WGS sequence"/>
</dbReference>
<dbReference type="AlphaFoldDB" id="A0A1M5X9D1"/>